<keyword evidence="3" id="KW-1185">Reference proteome</keyword>
<dbReference type="OrthoDB" id="440160at2759"/>
<name>R7SJ55_FOMME</name>
<evidence type="ECO:0000256" key="1">
    <source>
        <dbReference type="SAM" id="MobiDB-lite"/>
    </source>
</evidence>
<proteinExistence type="predicted"/>
<feature type="compositionally biased region" description="Low complexity" evidence="1">
    <location>
        <begin position="28"/>
        <end position="43"/>
    </location>
</feature>
<dbReference type="GeneID" id="18677351"/>
<feature type="region of interest" description="Disordered" evidence="1">
    <location>
        <begin position="23"/>
        <end position="87"/>
    </location>
</feature>
<dbReference type="EMBL" id="JH717986">
    <property type="protein sequence ID" value="EJC97649.1"/>
    <property type="molecule type" value="Genomic_DNA"/>
</dbReference>
<reference evidence="3" key="1">
    <citation type="journal article" date="2012" name="Science">
        <title>The Paleozoic origin of enzymatic lignin decomposition reconstructed from 31 fungal genomes.</title>
        <authorList>
            <person name="Floudas D."/>
            <person name="Binder M."/>
            <person name="Riley R."/>
            <person name="Barry K."/>
            <person name="Blanchette R.A."/>
            <person name="Henrissat B."/>
            <person name="Martinez A.T."/>
            <person name="Otillar R."/>
            <person name="Spatafora J.W."/>
            <person name="Yadav J.S."/>
            <person name="Aerts A."/>
            <person name="Benoit I."/>
            <person name="Boyd A."/>
            <person name="Carlson A."/>
            <person name="Copeland A."/>
            <person name="Coutinho P.M."/>
            <person name="de Vries R.P."/>
            <person name="Ferreira P."/>
            <person name="Findley K."/>
            <person name="Foster B."/>
            <person name="Gaskell J."/>
            <person name="Glotzer D."/>
            <person name="Gorecki P."/>
            <person name="Heitman J."/>
            <person name="Hesse C."/>
            <person name="Hori C."/>
            <person name="Igarashi K."/>
            <person name="Jurgens J.A."/>
            <person name="Kallen N."/>
            <person name="Kersten P."/>
            <person name="Kohler A."/>
            <person name="Kuees U."/>
            <person name="Kumar T.K.A."/>
            <person name="Kuo A."/>
            <person name="LaButti K."/>
            <person name="Larrondo L.F."/>
            <person name="Lindquist E."/>
            <person name="Ling A."/>
            <person name="Lombard V."/>
            <person name="Lucas S."/>
            <person name="Lundell T."/>
            <person name="Martin R."/>
            <person name="McLaughlin D.J."/>
            <person name="Morgenstern I."/>
            <person name="Morin E."/>
            <person name="Murat C."/>
            <person name="Nagy L.G."/>
            <person name="Nolan M."/>
            <person name="Ohm R.A."/>
            <person name="Patyshakuliyeva A."/>
            <person name="Rokas A."/>
            <person name="Ruiz-Duenas F.J."/>
            <person name="Sabat G."/>
            <person name="Salamov A."/>
            <person name="Samejima M."/>
            <person name="Schmutz J."/>
            <person name="Slot J.C."/>
            <person name="St John F."/>
            <person name="Stenlid J."/>
            <person name="Sun H."/>
            <person name="Sun S."/>
            <person name="Syed K."/>
            <person name="Tsang A."/>
            <person name="Wiebenga A."/>
            <person name="Young D."/>
            <person name="Pisabarro A."/>
            <person name="Eastwood D.C."/>
            <person name="Martin F."/>
            <person name="Cullen D."/>
            <person name="Grigoriev I.V."/>
            <person name="Hibbett D.S."/>
        </authorList>
    </citation>
    <scope>NUCLEOTIDE SEQUENCE [LARGE SCALE GENOMIC DNA]</scope>
    <source>
        <strain evidence="3">MF3/22</strain>
    </source>
</reference>
<dbReference type="RefSeq" id="XP_007272072.1">
    <property type="nucleotide sequence ID" value="XM_007272010.1"/>
</dbReference>
<organism evidence="2 3">
    <name type="scientific">Fomitiporia mediterranea (strain MF3/22)</name>
    <name type="common">Grapevine white-rot fungus</name>
    <dbReference type="NCBI Taxonomy" id="694068"/>
    <lineage>
        <taxon>Eukaryota</taxon>
        <taxon>Fungi</taxon>
        <taxon>Dikarya</taxon>
        <taxon>Basidiomycota</taxon>
        <taxon>Agaricomycotina</taxon>
        <taxon>Agaricomycetes</taxon>
        <taxon>Hymenochaetales</taxon>
        <taxon>Hymenochaetaceae</taxon>
        <taxon>Fomitiporia</taxon>
    </lineage>
</organism>
<dbReference type="Proteomes" id="UP000053630">
    <property type="component" value="Unassembled WGS sequence"/>
</dbReference>
<dbReference type="AlphaFoldDB" id="R7SJ55"/>
<feature type="region of interest" description="Disordered" evidence="1">
    <location>
        <begin position="291"/>
        <end position="319"/>
    </location>
</feature>
<feature type="compositionally biased region" description="Low complexity" evidence="1">
    <location>
        <begin position="292"/>
        <end position="305"/>
    </location>
</feature>
<dbReference type="KEGG" id="fme:FOMMEDRAFT_171583"/>
<evidence type="ECO:0000313" key="3">
    <source>
        <dbReference type="Proteomes" id="UP000053630"/>
    </source>
</evidence>
<sequence length="425" mass="45619">MRRDEVISVHLVSSALSTIMARKTAGNSKGSSKQQAKSKASASDNQTARSTAVADDASSTTRASVNTPTTAPAPPPPQNANANANTGTNVGPTLTFRLLFLLIPLLQMLWSAEAPLRPFSAIRDRVTGELVGGSGELIVPRVMILLPGSGDSGGGDGWMRDVERVMPTIGLLSEEKRREYLGLWVVSLDPDEGKGEEGKGEEWGGESERAFWDVMGVEESRRARVPVDLSKLKAANWAPNGIAGAVLPFILENKIDTILTFDEHLSNDPYRTAVSRALTSLIDSPAIKAALSSHSSSPSSTSTSTDSKEESDSSAPPKSTKRLRVFHLLPSSPLTSHLGPLTPIIAHLSLALRTLLKNEKERIRGSTVFVSDVRGYVRSWKALLSLFKSKGLKGGEGVEGVVGAAVRVVGWVVKREIWVNEWVEV</sequence>
<evidence type="ECO:0000313" key="2">
    <source>
        <dbReference type="EMBL" id="EJC97649.1"/>
    </source>
</evidence>
<gene>
    <name evidence="2" type="ORF">FOMMEDRAFT_171583</name>
</gene>
<accession>R7SJ55</accession>
<protein>
    <submittedName>
        <fullName evidence="2">Uncharacterized protein</fullName>
    </submittedName>
</protein>